<dbReference type="Gene3D" id="3.40.710.10">
    <property type="entry name" value="DD-peptidase/beta-lactamase superfamily"/>
    <property type="match status" value="1"/>
</dbReference>
<dbReference type="InterPro" id="IPR000667">
    <property type="entry name" value="Peptidase_S13"/>
</dbReference>
<proteinExistence type="inferred from homology"/>
<dbReference type="Pfam" id="PF02113">
    <property type="entry name" value="Peptidase_S13"/>
    <property type="match status" value="1"/>
</dbReference>
<sequence length="468" mass="52036">MKTFNKFFLNVVLVLITLLHLGPANAQTAAAKKKSDESYNQILRKYKIDSDHVSLQISDAGKEVYGLNANVKKIPASTTKLLTAFAVLRRMPLGHRFYTRLYTEGNNLYLQGGGDPSFVSENMWFLVNEFHRAGIDTIKGNIVVDDSLFDQIRYDSSRQDKRVDRAYDSPVGAMSFNWNAVNVFVSPDEVGGKARVVVDPENDFFVLVNNTQTVAGTAKRELVVSISNKERIITVSGDVAKGSRERAIFKSVDDPMLWSGFNLMSFLRQRGIKVEGKVVAGRVPESAELVASYESKNLSYILADMNKFSNNFVAEMLTKGLVAQSEKRGASLKQGMEIIRAELSKINIAPTEMSVINPSGLTRDNFFSAQALNKVLLDVQKDFSIYPTFLDGLPIAGIDGTLRRRMKNSPAEGWVRAKTGYLDGVVSLAGYVGRRDGKVFSFTFLYNGPRDESIVREAFDQLILNSLK</sequence>
<dbReference type="GO" id="GO:0000270">
    <property type="term" value="P:peptidoglycan metabolic process"/>
    <property type="evidence" value="ECO:0007669"/>
    <property type="project" value="TreeGrafter"/>
</dbReference>
<keyword evidence="5" id="KW-1185">Reference proteome</keyword>
<dbReference type="eggNOG" id="COG2027">
    <property type="taxonomic scope" value="Bacteria"/>
</dbReference>
<evidence type="ECO:0000256" key="3">
    <source>
        <dbReference type="SAM" id="SignalP"/>
    </source>
</evidence>
<dbReference type="Proteomes" id="UP000012040">
    <property type="component" value="Chromosome"/>
</dbReference>
<dbReference type="STRING" id="1184267.A11Q_2041"/>
<feature type="chain" id="PRO_5004060045" evidence="3">
    <location>
        <begin position="27"/>
        <end position="468"/>
    </location>
</feature>
<dbReference type="RefSeq" id="WP_015470747.1">
    <property type="nucleotide sequence ID" value="NC_020813.1"/>
</dbReference>
<protein>
    <submittedName>
        <fullName evidence="4">D-alanyl-D-alanine carboxypeptidase</fullName>
    </submittedName>
</protein>
<evidence type="ECO:0000313" key="4">
    <source>
        <dbReference type="EMBL" id="AGH96257.1"/>
    </source>
</evidence>
<evidence type="ECO:0000256" key="1">
    <source>
        <dbReference type="ARBA" id="ARBA00006096"/>
    </source>
</evidence>
<keyword evidence="3" id="KW-0732">Signal</keyword>
<comment type="similarity">
    <text evidence="1">Belongs to the peptidase S13 family.</text>
</comment>
<name>M4VA27_9BACT</name>
<dbReference type="AlphaFoldDB" id="M4VA27"/>
<dbReference type="NCBIfam" id="TIGR00666">
    <property type="entry name" value="PBP4"/>
    <property type="match status" value="1"/>
</dbReference>
<dbReference type="KEGG" id="bex:A11Q_2041"/>
<dbReference type="OrthoDB" id="5288781at2"/>
<dbReference type="HOGENOM" id="CLU_017692_1_2_7"/>
<dbReference type="EMBL" id="CP003537">
    <property type="protein sequence ID" value="AGH96257.1"/>
    <property type="molecule type" value="Genomic_DNA"/>
</dbReference>
<reference evidence="4 5" key="1">
    <citation type="journal article" date="2013" name="ISME J.">
        <title>By their genes ye shall know them: genomic signatures of predatory bacteria.</title>
        <authorList>
            <person name="Pasternak Z."/>
            <person name="Pietrokovski S."/>
            <person name="Rotem O."/>
            <person name="Gophna U."/>
            <person name="Lurie-Weinberger M.N."/>
            <person name="Jurkevitch E."/>
        </authorList>
    </citation>
    <scope>NUCLEOTIDE SEQUENCE [LARGE SCALE GENOMIC DNA]</scope>
    <source>
        <strain evidence="4 5">JSS</strain>
    </source>
</reference>
<keyword evidence="4" id="KW-0645">Protease</keyword>
<feature type="signal peptide" evidence="3">
    <location>
        <begin position="1"/>
        <end position="26"/>
    </location>
</feature>
<dbReference type="PATRIC" id="fig|1184267.3.peg.2066"/>
<dbReference type="Gene3D" id="3.50.80.20">
    <property type="entry name" value="D-Ala-D-Ala carboxypeptidase C, peptidase S13"/>
    <property type="match status" value="1"/>
</dbReference>
<accession>M4VA27</accession>
<evidence type="ECO:0000313" key="5">
    <source>
        <dbReference type="Proteomes" id="UP000012040"/>
    </source>
</evidence>
<dbReference type="PANTHER" id="PTHR30023:SF0">
    <property type="entry name" value="PENICILLIN-SENSITIVE CARBOXYPEPTIDASE A"/>
    <property type="match status" value="1"/>
</dbReference>
<gene>
    <name evidence="4" type="ORF">A11Q_2041</name>
</gene>
<evidence type="ECO:0000256" key="2">
    <source>
        <dbReference type="ARBA" id="ARBA00022801"/>
    </source>
</evidence>
<keyword evidence="4" id="KW-0121">Carboxypeptidase</keyword>
<dbReference type="PRINTS" id="PR00922">
    <property type="entry name" value="DADACBPTASE3"/>
</dbReference>
<organism evidence="4 5">
    <name type="scientific">Pseudobdellovibrio exovorus JSS</name>
    <dbReference type="NCBI Taxonomy" id="1184267"/>
    <lineage>
        <taxon>Bacteria</taxon>
        <taxon>Pseudomonadati</taxon>
        <taxon>Bdellovibrionota</taxon>
        <taxon>Bdellovibrionia</taxon>
        <taxon>Bdellovibrionales</taxon>
        <taxon>Pseudobdellovibrionaceae</taxon>
        <taxon>Pseudobdellovibrio</taxon>
    </lineage>
</organism>
<keyword evidence="2" id="KW-0378">Hydrolase</keyword>
<dbReference type="InterPro" id="IPR012338">
    <property type="entry name" value="Beta-lactam/transpept-like"/>
</dbReference>
<dbReference type="GO" id="GO:0006508">
    <property type="term" value="P:proteolysis"/>
    <property type="evidence" value="ECO:0007669"/>
    <property type="project" value="InterPro"/>
</dbReference>
<dbReference type="PANTHER" id="PTHR30023">
    <property type="entry name" value="D-ALANYL-D-ALANINE CARBOXYPEPTIDASE"/>
    <property type="match status" value="1"/>
</dbReference>
<dbReference type="GO" id="GO:0004185">
    <property type="term" value="F:serine-type carboxypeptidase activity"/>
    <property type="evidence" value="ECO:0007669"/>
    <property type="project" value="InterPro"/>
</dbReference>
<dbReference type="SUPFAM" id="SSF56601">
    <property type="entry name" value="beta-lactamase/transpeptidase-like"/>
    <property type="match status" value="1"/>
</dbReference>